<feature type="domain" description="DinB-like" evidence="1">
    <location>
        <begin position="60"/>
        <end position="175"/>
    </location>
</feature>
<keyword evidence="3" id="KW-1185">Reference proteome</keyword>
<evidence type="ECO:0000313" key="2">
    <source>
        <dbReference type="EMBL" id="GAA1746458.1"/>
    </source>
</evidence>
<dbReference type="InterPro" id="IPR034660">
    <property type="entry name" value="DinB/YfiT-like"/>
</dbReference>
<sequence length="179" mass="19682">MVRVSTPITPPPDEKDWTWTLDRVCPDCGFDPSAIAPGDIAAAVAQATRPWQAVLLRPDVRDRPAPTTWSALEYGAHVRDVCRVFLGRVDAVLTQDDPHFANWDQDQAALDGRYWQLDPALVADEIAAASDPLSARYAGVPDDAWSRPGLRSNGSSFTVATLGTYLVHDLVHHLWDVRA</sequence>
<gene>
    <name evidence="2" type="ORF">GCM10009810_03710</name>
</gene>
<reference evidence="3" key="1">
    <citation type="journal article" date="2019" name="Int. J. Syst. Evol. Microbiol.">
        <title>The Global Catalogue of Microorganisms (GCM) 10K type strain sequencing project: providing services to taxonomists for standard genome sequencing and annotation.</title>
        <authorList>
            <consortium name="The Broad Institute Genomics Platform"/>
            <consortium name="The Broad Institute Genome Sequencing Center for Infectious Disease"/>
            <person name="Wu L."/>
            <person name="Ma J."/>
        </authorList>
    </citation>
    <scope>NUCLEOTIDE SEQUENCE [LARGE SCALE GENOMIC DNA]</scope>
    <source>
        <strain evidence="3">JCM 15591</strain>
    </source>
</reference>
<dbReference type="SUPFAM" id="SSF109854">
    <property type="entry name" value="DinB/YfiT-like putative metalloenzymes"/>
    <property type="match status" value="1"/>
</dbReference>
<evidence type="ECO:0000313" key="3">
    <source>
        <dbReference type="Proteomes" id="UP001501475"/>
    </source>
</evidence>
<dbReference type="InterPro" id="IPR024775">
    <property type="entry name" value="DinB-like"/>
</dbReference>
<dbReference type="Gene3D" id="1.20.120.450">
    <property type="entry name" value="dinb family like domain"/>
    <property type="match status" value="1"/>
</dbReference>
<name>A0ABP4W6G1_9MICO</name>
<dbReference type="Proteomes" id="UP001501475">
    <property type="component" value="Unassembled WGS sequence"/>
</dbReference>
<protein>
    <submittedName>
        <fullName evidence="2">DinB family protein</fullName>
    </submittedName>
</protein>
<comment type="caution">
    <text evidence="2">The sequence shown here is derived from an EMBL/GenBank/DDBJ whole genome shotgun (WGS) entry which is preliminary data.</text>
</comment>
<dbReference type="EMBL" id="BAAAPN010000011">
    <property type="protein sequence ID" value="GAA1746458.1"/>
    <property type="molecule type" value="Genomic_DNA"/>
</dbReference>
<organism evidence="2 3">
    <name type="scientific">Nostocoides vanveenii</name>
    <dbReference type="NCBI Taxonomy" id="330835"/>
    <lineage>
        <taxon>Bacteria</taxon>
        <taxon>Bacillati</taxon>
        <taxon>Actinomycetota</taxon>
        <taxon>Actinomycetes</taxon>
        <taxon>Micrococcales</taxon>
        <taxon>Intrasporangiaceae</taxon>
        <taxon>Nostocoides</taxon>
    </lineage>
</organism>
<evidence type="ECO:0000259" key="1">
    <source>
        <dbReference type="Pfam" id="PF12867"/>
    </source>
</evidence>
<dbReference type="RefSeq" id="WP_425564527.1">
    <property type="nucleotide sequence ID" value="NZ_BAAAPN010000011.1"/>
</dbReference>
<proteinExistence type="predicted"/>
<accession>A0ABP4W6G1</accession>
<dbReference type="Pfam" id="PF12867">
    <property type="entry name" value="DinB_2"/>
    <property type="match status" value="1"/>
</dbReference>